<comment type="similarity">
    <text evidence="5">Belongs to the FAD-dependent oxidoreductase 2 family. FRD/SDH subfamily.</text>
</comment>
<dbReference type="NCBIfam" id="TIGR01813">
    <property type="entry name" value="flavo_cyto_c"/>
    <property type="match status" value="1"/>
</dbReference>
<evidence type="ECO:0000256" key="4">
    <source>
        <dbReference type="ARBA" id="ARBA00023002"/>
    </source>
</evidence>
<dbReference type="InterPro" id="IPR003953">
    <property type="entry name" value="FAD-dep_OxRdtase_2_FAD-bd"/>
</dbReference>
<feature type="chain" id="PRO_5022256756" description="FAD-dependent oxidoreductase 2 FAD-binding domain-containing protein" evidence="5">
    <location>
        <begin position="22"/>
        <end position="471"/>
    </location>
</feature>
<evidence type="ECO:0000256" key="2">
    <source>
        <dbReference type="ARBA" id="ARBA00022630"/>
    </source>
</evidence>
<dbReference type="Gene3D" id="3.50.50.60">
    <property type="entry name" value="FAD/NAD(P)-binding domain"/>
    <property type="match status" value="1"/>
</dbReference>
<evidence type="ECO:0000256" key="5">
    <source>
        <dbReference type="RuleBase" id="RU366062"/>
    </source>
</evidence>
<proteinExistence type="inferred from homology"/>
<comment type="caution">
    <text evidence="7">The sequence shown here is derived from an EMBL/GenBank/DDBJ whole genome shotgun (WGS) entry which is preliminary data.</text>
</comment>
<dbReference type="InterPro" id="IPR036188">
    <property type="entry name" value="FAD/NAD-bd_sf"/>
</dbReference>
<keyword evidence="2 5" id="KW-0285">Flavoprotein</keyword>
<dbReference type="Gene3D" id="3.90.700.10">
    <property type="entry name" value="Succinate dehydrogenase/fumarate reductase flavoprotein, catalytic domain"/>
    <property type="match status" value="1"/>
</dbReference>
<dbReference type="GO" id="GO:0010181">
    <property type="term" value="F:FMN binding"/>
    <property type="evidence" value="ECO:0007669"/>
    <property type="project" value="InterPro"/>
</dbReference>
<evidence type="ECO:0000313" key="7">
    <source>
        <dbReference type="EMBL" id="GBO94413.1"/>
    </source>
</evidence>
<dbReference type="GO" id="GO:0016491">
    <property type="term" value="F:oxidoreductase activity"/>
    <property type="evidence" value="ECO:0007669"/>
    <property type="project" value="UniProtKB-KW"/>
</dbReference>
<keyword evidence="3 5" id="KW-0274">FAD</keyword>
<sequence>MKETVFAAALALSLGSPSAFAAETADVVVVGAGAAGLSASIGAAARGAKVILLEKTTDAGGNTAFAKLGLNAAATPDQAAARITGDSPTLFAADTIRYGHQINDAALVRAMTVTSAPALAWLETLGAKLCLRITPVGSEERPRLMAPCDGTAVGPRLIQVLKAKALQSQVDLRTQARATKLILADQKVSGIEVQTPKGRYQIKAKAVVLATGGFAAYSALVNQVHPSLKGIAPVGFRGATGDGLVIARAAGASLLDLDQLEIRPTVSVKGNVPIEEALRARGGILLNKSGKRFTDETGIRDIVSQDILKQSGHSAYLVIDSEIFDADKALQTYVDQGLMKRCGTVAAVAKAIGANSAAVKSTLNRYYRAYDRKFDQDFARYEMRVRLDQGPWYVAAVKPGVLATLGGIKINDRAEVLGSGDTPIPGLYAAGEVTAGVQGGNMMPGNGLTDAVTFGLIAGAKSAAYVGKTGL</sequence>
<dbReference type="OrthoDB" id="9813348at2"/>
<dbReference type="PANTHER" id="PTHR43400:SF7">
    <property type="entry name" value="FAD-DEPENDENT OXIDOREDUCTASE 2 FAD BINDING DOMAIN-CONTAINING PROTEIN"/>
    <property type="match status" value="1"/>
</dbReference>
<dbReference type="PRINTS" id="PR00368">
    <property type="entry name" value="FADPNR"/>
</dbReference>
<dbReference type="Pfam" id="PF00890">
    <property type="entry name" value="FAD_binding_2"/>
    <property type="match status" value="1"/>
</dbReference>
<dbReference type="Proteomes" id="UP000266091">
    <property type="component" value="Unassembled WGS sequence"/>
</dbReference>
<dbReference type="EMBL" id="BGZJ01000002">
    <property type="protein sequence ID" value="GBO94413.1"/>
    <property type="molecule type" value="Genomic_DNA"/>
</dbReference>
<feature type="signal peptide" evidence="5">
    <location>
        <begin position="1"/>
        <end position="21"/>
    </location>
</feature>
<keyword evidence="4 5" id="KW-0560">Oxidoreductase</keyword>
<dbReference type="PANTHER" id="PTHR43400">
    <property type="entry name" value="FUMARATE REDUCTASE"/>
    <property type="match status" value="1"/>
</dbReference>
<evidence type="ECO:0000313" key="8">
    <source>
        <dbReference type="Proteomes" id="UP000266091"/>
    </source>
</evidence>
<dbReference type="RefSeq" id="WP_116270683.1">
    <property type="nucleotide sequence ID" value="NZ_BGZJ01000002.1"/>
</dbReference>
<keyword evidence="5" id="KW-0732">Signal</keyword>
<feature type="domain" description="FAD-dependent oxidoreductase 2 FAD-binding" evidence="6">
    <location>
        <begin position="26"/>
        <end position="448"/>
    </location>
</feature>
<gene>
    <name evidence="7" type="ORF">MESMUL_17670</name>
</gene>
<reference evidence="7 8" key="1">
    <citation type="journal article" date="2018" name="Int. J. Syst. Evol. Microbiol.">
        <title>Mesosutterella multiformis gen. nov., sp. nov., a member of the family Sutterellaceae and Sutterella megalosphaeroides sp. nov., isolated from human faeces.</title>
        <authorList>
            <person name="Sakamoto M."/>
            <person name="Ikeyama N."/>
            <person name="Kunihiro T."/>
            <person name="Iino T."/>
            <person name="Yuki M."/>
            <person name="Ohkuma M."/>
        </authorList>
    </citation>
    <scope>NUCLEOTIDE SEQUENCE [LARGE SCALE GENOMIC DNA]</scope>
    <source>
        <strain evidence="7 8">4NBBH2</strain>
    </source>
</reference>
<dbReference type="SUPFAM" id="SSF51905">
    <property type="entry name" value="FAD/NAD(P)-binding domain"/>
    <property type="match status" value="1"/>
</dbReference>
<dbReference type="AlphaFoldDB" id="A0A388SFF4"/>
<dbReference type="InterPro" id="IPR027477">
    <property type="entry name" value="Succ_DH/fumarate_Rdtase_cat_sf"/>
</dbReference>
<dbReference type="InterPro" id="IPR010960">
    <property type="entry name" value="Flavocytochrome_c"/>
</dbReference>
<protein>
    <recommendedName>
        <fullName evidence="6">FAD-dependent oxidoreductase 2 FAD-binding domain-containing protein</fullName>
    </recommendedName>
</protein>
<dbReference type="InterPro" id="IPR050315">
    <property type="entry name" value="FAD-oxidoreductase_2"/>
</dbReference>
<evidence type="ECO:0000256" key="3">
    <source>
        <dbReference type="ARBA" id="ARBA00022827"/>
    </source>
</evidence>
<keyword evidence="8" id="KW-1185">Reference proteome</keyword>
<dbReference type="SUPFAM" id="SSF56425">
    <property type="entry name" value="Succinate dehydrogenase/fumarate reductase flavoprotein, catalytic domain"/>
    <property type="match status" value="1"/>
</dbReference>
<evidence type="ECO:0000256" key="1">
    <source>
        <dbReference type="ARBA" id="ARBA00001974"/>
    </source>
</evidence>
<accession>A0A388SFF4</accession>
<organism evidence="7 8">
    <name type="scientific">Mesosutterella multiformis</name>
    <dbReference type="NCBI Taxonomy" id="2259133"/>
    <lineage>
        <taxon>Bacteria</taxon>
        <taxon>Pseudomonadati</taxon>
        <taxon>Pseudomonadota</taxon>
        <taxon>Betaproteobacteria</taxon>
        <taxon>Burkholderiales</taxon>
        <taxon>Sutterellaceae</taxon>
        <taxon>Mesosutterella</taxon>
    </lineage>
</organism>
<evidence type="ECO:0000259" key="6">
    <source>
        <dbReference type="Pfam" id="PF00890"/>
    </source>
</evidence>
<name>A0A388SFF4_9BURK</name>
<comment type="cofactor">
    <cofactor evidence="1">
        <name>FAD</name>
        <dbReference type="ChEBI" id="CHEBI:57692"/>
    </cofactor>
</comment>